<evidence type="ECO:0000313" key="2">
    <source>
        <dbReference type="Proteomes" id="UP001244872"/>
    </source>
</evidence>
<dbReference type="Proteomes" id="UP001244872">
    <property type="component" value="Unassembled WGS sequence"/>
</dbReference>
<comment type="caution">
    <text evidence="1">The sequence shown here is derived from an EMBL/GenBank/DDBJ whole genome shotgun (WGS) entry which is preliminary data.</text>
</comment>
<reference evidence="1" key="1">
    <citation type="submission" date="2023-07" db="EMBL/GenBank/DDBJ databases">
        <title>Bioagumentation of soil contaminated with hydrocarbons using Pseudomonas poae 7b strain.</title>
        <authorList>
            <person name="Kumor A."/>
        </authorList>
    </citation>
    <scope>NUCLEOTIDE SEQUENCE</scope>
    <source>
        <strain evidence="1">7b</strain>
    </source>
</reference>
<gene>
    <name evidence="1" type="ORF">RJC98_19300</name>
</gene>
<accession>A0ACC6LFT1</accession>
<name>A0ACC6LFT1_9PSED</name>
<organism evidence="1 2">
    <name type="scientific">Pseudomonas allii</name>
    <dbReference type="NCBI Taxonomy" id="2740531"/>
    <lineage>
        <taxon>Bacteria</taxon>
        <taxon>Pseudomonadati</taxon>
        <taxon>Pseudomonadota</taxon>
        <taxon>Gammaproteobacteria</taxon>
        <taxon>Pseudomonadales</taxon>
        <taxon>Pseudomonadaceae</taxon>
        <taxon>Pseudomonas</taxon>
    </lineage>
</organism>
<keyword evidence="2" id="KW-1185">Reference proteome</keyword>
<sequence length="447" mass="47928">MNNRRFARTAGWLALPCLVAAGMLAWYVTREPATPFAQAPATATFEPALVSRGEYVARLSDCVACHSLPGKAPFAGGLEMATPLGAIHATNITPDKTTGIGAYSLADFDRAVRHGVAPGGRRLYPAMPYPSYVKLSDDDMKALYAFFMQGVQPANQPNIPSDIPWPLNLRWPIALWNGVFAPTAPYAANPNQDALWNRGAYIVQGPGHCGSCHTPRGLAFNEKALDESGAPFLAGALLDGWYAPSLRQDPNTGLGRWDEAQIVQFLKTGRNAHAVVYGSMTEAFNNSTQFMQDDDLAAIARYLKSLPGDPQRDGTPWLYQAVAANPDTPGAHTYATRCASCHGLDGKGQPEWMPPLAGATSALAKESASAINITLNGSQRVVTAGVPDAYRMPAFREQLTDPQIAEVLSYVRGTWGNNGGAVDVKAVNKLRGHTDPASSSPIILHMR</sequence>
<dbReference type="EMBL" id="JAVLRO010000007">
    <property type="protein sequence ID" value="MDR9877335.1"/>
    <property type="molecule type" value="Genomic_DNA"/>
</dbReference>
<evidence type="ECO:0000313" key="1">
    <source>
        <dbReference type="EMBL" id="MDR9877335.1"/>
    </source>
</evidence>
<protein>
    <submittedName>
        <fullName evidence="1">Cytochrome c</fullName>
    </submittedName>
</protein>
<proteinExistence type="predicted"/>